<gene>
    <name evidence="1" type="ORF">C4532_00310</name>
</gene>
<proteinExistence type="predicted"/>
<evidence type="ECO:0000313" key="2">
    <source>
        <dbReference type="Proteomes" id="UP000285961"/>
    </source>
</evidence>
<name>A0A419F9K4_9BACT</name>
<organism evidence="1 2">
    <name type="scientific">Candidatus Abyssobacteria bacterium SURF_17</name>
    <dbReference type="NCBI Taxonomy" id="2093361"/>
    <lineage>
        <taxon>Bacteria</taxon>
        <taxon>Pseudomonadati</taxon>
        <taxon>Candidatus Hydrogenedentota</taxon>
        <taxon>Candidatus Abyssobacteria</taxon>
    </lineage>
</organism>
<sequence>MNRMLKFTRTKHVGIERPAKDKIIAHGFLDDYIYSMELDVEFSLPHYEITKIDGRMKRYTTPECPRANEILQNAVGMRIEPGLAEKVKKQIGRAGCRHYATLLLECCYAVISASIGFARADLEAEGLPADDDAVRRRLLVMLPSIRNRCMMYAEEGPLANRLFG</sequence>
<accession>A0A419F9K4</accession>
<dbReference type="Proteomes" id="UP000285961">
    <property type="component" value="Unassembled WGS sequence"/>
</dbReference>
<comment type="caution">
    <text evidence="1">The sequence shown here is derived from an EMBL/GenBank/DDBJ whole genome shotgun (WGS) entry which is preliminary data.</text>
</comment>
<dbReference type="Pfam" id="PF11136">
    <property type="entry name" value="DUF2889"/>
    <property type="match status" value="1"/>
</dbReference>
<protein>
    <submittedName>
        <fullName evidence="1">DUF2889 domain-containing protein</fullName>
    </submittedName>
</protein>
<evidence type="ECO:0000313" key="1">
    <source>
        <dbReference type="EMBL" id="RJP75420.1"/>
    </source>
</evidence>
<dbReference type="InterPro" id="IPR021312">
    <property type="entry name" value="DUF2889"/>
</dbReference>
<dbReference type="AlphaFoldDB" id="A0A419F9K4"/>
<reference evidence="1 2" key="1">
    <citation type="journal article" date="2017" name="ISME J.">
        <title>Energy and carbon metabolisms in a deep terrestrial subsurface fluid microbial community.</title>
        <authorList>
            <person name="Momper L."/>
            <person name="Jungbluth S.P."/>
            <person name="Lee M.D."/>
            <person name="Amend J.P."/>
        </authorList>
    </citation>
    <scope>NUCLEOTIDE SEQUENCE [LARGE SCALE GENOMIC DNA]</scope>
    <source>
        <strain evidence="1">SURF_17</strain>
    </source>
</reference>
<dbReference type="EMBL" id="QZKI01000003">
    <property type="protein sequence ID" value="RJP75420.1"/>
    <property type="molecule type" value="Genomic_DNA"/>
</dbReference>